<dbReference type="InterPro" id="IPR001087">
    <property type="entry name" value="GDSL"/>
</dbReference>
<dbReference type="GO" id="GO:0016787">
    <property type="term" value="F:hydrolase activity"/>
    <property type="evidence" value="ECO:0007669"/>
    <property type="project" value="UniProtKB-KW"/>
</dbReference>
<dbReference type="InterPro" id="IPR036514">
    <property type="entry name" value="SGNH_hydro_sf"/>
</dbReference>
<organism evidence="3 4">
    <name type="scientific">Streptomyces vastus</name>
    <dbReference type="NCBI Taxonomy" id="285451"/>
    <lineage>
        <taxon>Bacteria</taxon>
        <taxon>Bacillati</taxon>
        <taxon>Actinomycetota</taxon>
        <taxon>Actinomycetes</taxon>
        <taxon>Kitasatosporales</taxon>
        <taxon>Streptomycetaceae</taxon>
        <taxon>Streptomyces</taxon>
    </lineage>
</organism>
<dbReference type="CDD" id="cd01832">
    <property type="entry name" value="SGNH_hydrolase_like_1"/>
    <property type="match status" value="1"/>
</dbReference>
<dbReference type="Gene3D" id="3.40.50.1110">
    <property type="entry name" value="SGNH hydrolase"/>
    <property type="match status" value="1"/>
</dbReference>
<dbReference type="EMBL" id="BAAASJ010000060">
    <property type="protein sequence ID" value="GAA2645765.1"/>
    <property type="molecule type" value="Genomic_DNA"/>
</dbReference>
<dbReference type="Proteomes" id="UP001500151">
    <property type="component" value="Unassembled WGS sequence"/>
</dbReference>
<dbReference type="PROSITE" id="PS51257">
    <property type="entry name" value="PROKAR_LIPOPROTEIN"/>
    <property type="match status" value="1"/>
</dbReference>
<protein>
    <submittedName>
        <fullName evidence="3">SGNH/GDSL hydrolase family protein</fullName>
    </submittedName>
</protein>
<feature type="region of interest" description="Disordered" evidence="1">
    <location>
        <begin position="34"/>
        <end position="56"/>
    </location>
</feature>
<reference evidence="3 4" key="1">
    <citation type="journal article" date="2019" name="Int. J. Syst. Evol. Microbiol.">
        <title>The Global Catalogue of Microorganisms (GCM) 10K type strain sequencing project: providing services to taxonomists for standard genome sequencing and annotation.</title>
        <authorList>
            <consortium name="The Broad Institute Genomics Platform"/>
            <consortium name="The Broad Institute Genome Sequencing Center for Infectious Disease"/>
            <person name="Wu L."/>
            <person name="Ma J."/>
        </authorList>
    </citation>
    <scope>NUCLEOTIDE SEQUENCE [LARGE SCALE GENOMIC DNA]</scope>
    <source>
        <strain evidence="3 4">JCM 4524</strain>
    </source>
</reference>
<feature type="signal peptide" evidence="2">
    <location>
        <begin position="1"/>
        <end position="28"/>
    </location>
</feature>
<feature type="chain" id="PRO_5047238168" evidence="2">
    <location>
        <begin position="29"/>
        <end position="308"/>
    </location>
</feature>
<gene>
    <name evidence="3" type="ORF">GCM10010307_50720</name>
</gene>
<evidence type="ECO:0000256" key="1">
    <source>
        <dbReference type="SAM" id="MobiDB-lite"/>
    </source>
</evidence>
<dbReference type="SUPFAM" id="SSF52266">
    <property type="entry name" value="SGNH hydrolase"/>
    <property type="match status" value="1"/>
</dbReference>
<keyword evidence="2" id="KW-0732">Signal</keyword>
<evidence type="ECO:0000313" key="4">
    <source>
        <dbReference type="Proteomes" id="UP001500151"/>
    </source>
</evidence>
<dbReference type="RefSeq" id="WP_344393134.1">
    <property type="nucleotide sequence ID" value="NZ_BAAASJ010000060.1"/>
</dbReference>
<dbReference type="InterPro" id="IPR038885">
    <property type="entry name" value="PLB1"/>
</dbReference>
<keyword evidence="4" id="KW-1185">Reference proteome</keyword>
<dbReference type="PANTHER" id="PTHR21325:SF31">
    <property type="entry name" value="GH22081P-RELATED"/>
    <property type="match status" value="1"/>
</dbReference>
<dbReference type="Pfam" id="PF00657">
    <property type="entry name" value="Lipase_GDSL"/>
    <property type="match status" value="1"/>
</dbReference>
<keyword evidence="3" id="KW-0378">Hydrolase</keyword>
<accession>A0ABN3R7L5</accession>
<name>A0ABN3R7L5_9ACTN</name>
<evidence type="ECO:0000313" key="3">
    <source>
        <dbReference type="EMBL" id="GAA2645765.1"/>
    </source>
</evidence>
<feature type="compositionally biased region" description="Polar residues" evidence="1">
    <location>
        <begin position="39"/>
        <end position="56"/>
    </location>
</feature>
<evidence type="ECO:0000256" key="2">
    <source>
        <dbReference type="SAM" id="SignalP"/>
    </source>
</evidence>
<proteinExistence type="predicted"/>
<dbReference type="PANTHER" id="PTHR21325">
    <property type="entry name" value="PHOSPHOLIPASE B, PLB1"/>
    <property type="match status" value="1"/>
</dbReference>
<sequence length="308" mass="33180">MRKRRYRSRAVAVTAAAALLGIVGTAGCDAVGGNEAAPTGSTSRSKPSTEPTTWDLSPNSIAAVGDSITRAFDACEALSDCPKVSWATGTDAKVDSLALRLLGKSGAAQRSWNYAKTGAQMAELDDQLAQAATRKPELVTVLAGANDACQPTVTAMTSVPEFRAQFEDAMNTLREASPKTQVFVASVPDLKRLWSIGRTSELSKEMWKLGICSSMLADPDDLGTAAMSRRDRVQDRVKEYNAVLEDVCEKDERCRFDGGAVYKYRFDAAQLSTVDWFHPSTSGQKLLAEMAYRVVTAPKPDDLKLPTG</sequence>
<comment type="caution">
    <text evidence="3">The sequence shown here is derived from an EMBL/GenBank/DDBJ whole genome shotgun (WGS) entry which is preliminary data.</text>
</comment>